<accession>A0A8W8IA90</accession>
<keyword evidence="4" id="KW-0597">Phosphoprotein</keyword>
<dbReference type="GO" id="GO:0005739">
    <property type="term" value="C:mitochondrion"/>
    <property type="evidence" value="ECO:0007669"/>
    <property type="project" value="TreeGrafter"/>
</dbReference>
<evidence type="ECO:0000256" key="3">
    <source>
        <dbReference type="ARBA" id="ARBA00022490"/>
    </source>
</evidence>
<organism evidence="6 7">
    <name type="scientific">Magallana gigas</name>
    <name type="common">Pacific oyster</name>
    <name type="synonym">Crassostrea gigas</name>
    <dbReference type="NCBI Taxonomy" id="29159"/>
    <lineage>
        <taxon>Eukaryota</taxon>
        <taxon>Metazoa</taxon>
        <taxon>Spiralia</taxon>
        <taxon>Lophotrochozoa</taxon>
        <taxon>Mollusca</taxon>
        <taxon>Bivalvia</taxon>
        <taxon>Autobranchia</taxon>
        <taxon>Pteriomorphia</taxon>
        <taxon>Ostreida</taxon>
        <taxon>Ostreoidea</taxon>
        <taxon>Ostreidae</taxon>
        <taxon>Magallana</taxon>
    </lineage>
</organism>
<evidence type="ECO:0000256" key="1">
    <source>
        <dbReference type="ARBA" id="ARBA00004496"/>
    </source>
</evidence>
<feature type="compositionally biased region" description="Basic and acidic residues" evidence="5">
    <location>
        <begin position="205"/>
        <end position="223"/>
    </location>
</feature>
<dbReference type="GO" id="GO:0030833">
    <property type="term" value="P:regulation of actin filament polymerization"/>
    <property type="evidence" value="ECO:0007669"/>
    <property type="project" value="TreeGrafter"/>
</dbReference>
<name>A0A8W8IA90_MAGGI</name>
<dbReference type="InterPro" id="IPR017248">
    <property type="entry name" value="HAX-1"/>
</dbReference>
<keyword evidence="3" id="KW-0963">Cytoplasm</keyword>
<evidence type="ECO:0000256" key="4">
    <source>
        <dbReference type="ARBA" id="ARBA00022553"/>
    </source>
</evidence>
<reference evidence="6" key="1">
    <citation type="submission" date="2022-08" db="UniProtKB">
        <authorList>
            <consortium name="EnsemblMetazoa"/>
        </authorList>
    </citation>
    <scope>IDENTIFICATION</scope>
    <source>
        <strain evidence="6">05x7-T-G4-1.051#20</strain>
    </source>
</reference>
<proteinExistence type="inferred from homology"/>
<protein>
    <recommendedName>
        <fullName evidence="8">Myeloid leukemia factor 1</fullName>
    </recommendedName>
</protein>
<dbReference type="OrthoDB" id="5562606at2759"/>
<sequence>MGISDMFHDFFFGPAKPPVPNEDSNPFFFRERHQTPNIQDEEDLNVIFSESFGDMQKHMEMMQREMEAIFRGFGGMHIPFNGIPGGVPESDNARGGNPRDFMLKEPESSPDNQVTPMPPRHGGFHHFFDDFFHKFGPQEPVIKEDKDLDKEGDNIDLSQVFTNPRAGLVPSTPQRGGFFSRGSSVSVTTIRGADGKIEQKKTVRDSSGREETTVTRTMGDKSHTVTTRVDQSGFPETVETFTNIDEDKKKDFDSNWKHPSTSPTQPTLLPESPPFTTQQIDGSSLLDRFFNFRLFGPKDDN</sequence>
<dbReference type="PANTHER" id="PTHR14938:SF2">
    <property type="entry name" value="HCLS1-ASSOCIATED PROTEIN X-1"/>
    <property type="match status" value="1"/>
</dbReference>
<evidence type="ECO:0000256" key="5">
    <source>
        <dbReference type="SAM" id="MobiDB-lite"/>
    </source>
</evidence>
<evidence type="ECO:0008006" key="8">
    <source>
        <dbReference type="Google" id="ProtNLM"/>
    </source>
</evidence>
<dbReference type="EnsemblMetazoa" id="G13280.10">
    <property type="protein sequence ID" value="G13280.10:cds"/>
    <property type="gene ID" value="G13280"/>
</dbReference>
<dbReference type="GO" id="GO:0030136">
    <property type="term" value="C:clathrin-coated vesicle"/>
    <property type="evidence" value="ECO:0007669"/>
    <property type="project" value="TreeGrafter"/>
</dbReference>
<evidence type="ECO:0000256" key="2">
    <source>
        <dbReference type="ARBA" id="ARBA00008332"/>
    </source>
</evidence>
<dbReference type="GO" id="GO:0043066">
    <property type="term" value="P:negative regulation of apoptotic process"/>
    <property type="evidence" value="ECO:0007669"/>
    <property type="project" value="InterPro"/>
</dbReference>
<dbReference type="AlphaFoldDB" id="A0A8W8IA90"/>
<comment type="subcellular location">
    <subcellularLocation>
        <location evidence="1">Cytoplasm</location>
    </subcellularLocation>
</comment>
<dbReference type="InterPro" id="IPR019376">
    <property type="entry name" value="Myeloid_leukemia_factor"/>
</dbReference>
<dbReference type="Pfam" id="PF10248">
    <property type="entry name" value="Mlf1IP"/>
    <property type="match status" value="1"/>
</dbReference>
<keyword evidence="7" id="KW-1185">Reference proteome</keyword>
<feature type="compositionally biased region" description="Low complexity" evidence="5">
    <location>
        <begin position="259"/>
        <end position="270"/>
    </location>
</feature>
<evidence type="ECO:0000313" key="7">
    <source>
        <dbReference type="Proteomes" id="UP000005408"/>
    </source>
</evidence>
<dbReference type="OMA" id="NMDEGDK"/>
<dbReference type="GO" id="GO:0016324">
    <property type="term" value="C:apical plasma membrane"/>
    <property type="evidence" value="ECO:0007669"/>
    <property type="project" value="TreeGrafter"/>
</dbReference>
<evidence type="ECO:0000313" key="6">
    <source>
        <dbReference type="EnsemblMetazoa" id="G13280.10:cds"/>
    </source>
</evidence>
<dbReference type="Proteomes" id="UP000005408">
    <property type="component" value="Unassembled WGS sequence"/>
</dbReference>
<dbReference type="GO" id="GO:0016529">
    <property type="term" value="C:sarcoplasmic reticulum"/>
    <property type="evidence" value="ECO:0007669"/>
    <property type="project" value="TreeGrafter"/>
</dbReference>
<dbReference type="GO" id="GO:0015629">
    <property type="term" value="C:actin cytoskeleton"/>
    <property type="evidence" value="ECO:0007669"/>
    <property type="project" value="TreeGrafter"/>
</dbReference>
<feature type="region of interest" description="Disordered" evidence="5">
    <location>
        <begin position="205"/>
        <end position="227"/>
    </location>
</feature>
<feature type="compositionally biased region" description="Basic and acidic residues" evidence="5">
    <location>
        <begin position="245"/>
        <end position="256"/>
    </location>
</feature>
<feature type="region of interest" description="Disordered" evidence="5">
    <location>
        <begin position="242"/>
        <end position="280"/>
    </location>
</feature>
<comment type="similarity">
    <text evidence="2">Belongs to the MLF family.</text>
</comment>
<dbReference type="PANTHER" id="PTHR14938">
    <property type="entry name" value="HCLS1-ASSOCIATED PROTEIN X-1"/>
    <property type="match status" value="1"/>
</dbReference>